<evidence type="ECO:0000313" key="14">
    <source>
        <dbReference type="Proteomes" id="UP000619486"/>
    </source>
</evidence>
<dbReference type="GO" id="GO:0005886">
    <property type="term" value="C:plasma membrane"/>
    <property type="evidence" value="ECO:0007669"/>
    <property type="project" value="UniProtKB-SubCell"/>
</dbReference>
<dbReference type="GO" id="GO:0022857">
    <property type="term" value="F:transmembrane transporter activity"/>
    <property type="evidence" value="ECO:0007669"/>
    <property type="project" value="InterPro"/>
</dbReference>
<evidence type="ECO:0000256" key="6">
    <source>
        <dbReference type="ARBA" id="ARBA00022692"/>
    </source>
</evidence>
<evidence type="ECO:0000313" key="13">
    <source>
        <dbReference type="EMBL" id="GGT18785.1"/>
    </source>
</evidence>
<gene>
    <name evidence="13" type="ORF">GCM10014713_09640</name>
</gene>
<dbReference type="Proteomes" id="UP000619486">
    <property type="component" value="Unassembled WGS sequence"/>
</dbReference>
<feature type="transmembrane region" description="Helical" evidence="12">
    <location>
        <begin position="419"/>
        <end position="437"/>
    </location>
</feature>
<dbReference type="PANTHER" id="PTHR32196">
    <property type="entry name" value="ABC TRANSPORTER PERMEASE PROTEIN YPHD-RELATED-RELATED"/>
    <property type="match status" value="1"/>
</dbReference>
<evidence type="ECO:0000256" key="5">
    <source>
        <dbReference type="ARBA" id="ARBA00022597"/>
    </source>
</evidence>
<dbReference type="AlphaFoldDB" id="A0A918GYI2"/>
<protein>
    <recommendedName>
        <fullName evidence="10">Xylose transport system permease protein XylH</fullName>
    </recommendedName>
</protein>
<dbReference type="PANTHER" id="PTHR32196:SF32">
    <property type="entry name" value="XYLOSE TRANSPORT SYSTEM PERMEASE PROTEIN XYLH"/>
    <property type="match status" value="1"/>
</dbReference>
<evidence type="ECO:0000256" key="10">
    <source>
        <dbReference type="ARBA" id="ARBA00035686"/>
    </source>
</evidence>
<evidence type="ECO:0000256" key="3">
    <source>
        <dbReference type="ARBA" id="ARBA00022475"/>
    </source>
</evidence>
<evidence type="ECO:0000256" key="12">
    <source>
        <dbReference type="SAM" id="Phobius"/>
    </source>
</evidence>
<feature type="transmembrane region" description="Helical" evidence="12">
    <location>
        <begin position="129"/>
        <end position="146"/>
    </location>
</feature>
<organism evidence="13 14">
    <name type="scientific">Streptomyces purpureus</name>
    <dbReference type="NCBI Taxonomy" id="1951"/>
    <lineage>
        <taxon>Bacteria</taxon>
        <taxon>Bacillati</taxon>
        <taxon>Actinomycetota</taxon>
        <taxon>Actinomycetes</taxon>
        <taxon>Kitasatosporales</taxon>
        <taxon>Streptomycetaceae</taxon>
        <taxon>Streptomyces</taxon>
    </lineage>
</organism>
<dbReference type="EMBL" id="BMQQ01000002">
    <property type="protein sequence ID" value="GGT18785.1"/>
    <property type="molecule type" value="Genomic_DNA"/>
</dbReference>
<feature type="region of interest" description="Disordered" evidence="11">
    <location>
        <begin position="1"/>
        <end position="39"/>
    </location>
</feature>
<dbReference type="RefSeq" id="WP_019890161.1">
    <property type="nucleotide sequence ID" value="NZ_BMQQ01000002.1"/>
</dbReference>
<comment type="function">
    <text evidence="9">Part of the binding-protein-dependent transport system for D-xylose. Probably responsible for the translocation of the substrate across the membrane.</text>
</comment>
<keyword evidence="4" id="KW-0997">Cell inner membrane</keyword>
<proteinExistence type="predicted"/>
<evidence type="ECO:0000256" key="8">
    <source>
        <dbReference type="ARBA" id="ARBA00023136"/>
    </source>
</evidence>
<keyword evidence="8 12" id="KW-0472">Membrane</keyword>
<evidence type="ECO:0000256" key="1">
    <source>
        <dbReference type="ARBA" id="ARBA00004651"/>
    </source>
</evidence>
<accession>A0A918GYI2</accession>
<reference evidence="13" key="2">
    <citation type="submission" date="2020-09" db="EMBL/GenBank/DDBJ databases">
        <authorList>
            <person name="Sun Q."/>
            <person name="Ohkuma M."/>
        </authorList>
    </citation>
    <scope>NUCLEOTIDE SEQUENCE</scope>
    <source>
        <strain evidence="13">JCM 3172</strain>
    </source>
</reference>
<evidence type="ECO:0000256" key="7">
    <source>
        <dbReference type="ARBA" id="ARBA00022989"/>
    </source>
</evidence>
<dbReference type="InterPro" id="IPR001851">
    <property type="entry name" value="ABC_transp_permease"/>
</dbReference>
<feature type="transmembrane region" description="Helical" evidence="12">
    <location>
        <begin position="262"/>
        <end position="280"/>
    </location>
</feature>
<feature type="transmembrane region" description="Helical" evidence="12">
    <location>
        <begin position="336"/>
        <end position="356"/>
    </location>
</feature>
<feature type="transmembrane region" description="Helical" evidence="12">
    <location>
        <begin position="394"/>
        <end position="413"/>
    </location>
</feature>
<evidence type="ECO:0000256" key="11">
    <source>
        <dbReference type="SAM" id="MobiDB-lite"/>
    </source>
</evidence>
<feature type="transmembrane region" description="Helical" evidence="12">
    <location>
        <begin position="286"/>
        <end position="307"/>
    </location>
</feature>
<evidence type="ECO:0000256" key="9">
    <source>
        <dbReference type="ARBA" id="ARBA00035611"/>
    </source>
</evidence>
<keyword evidence="6 12" id="KW-0812">Transmembrane</keyword>
<keyword evidence="3" id="KW-1003">Cell membrane</keyword>
<dbReference type="Pfam" id="PF02653">
    <property type="entry name" value="BPD_transp_2"/>
    <property type="match status" value="1"/>
</dbReference>
<dbReference type="CDD" id="cd06579">
    <property type="entry name" value="TM_PBP1_transp_AraH_like"/>
    <property type="match status" value="1"/>
</dbReference>
<sequence length="448" mass="46047">MSDLAKKTPETPEGPQTPGTALGPGDDTAPPAPEASAAPVPAVDPRLLIREEGIKGYWTEFTRKVRGGELGSLPVVLGLIVIAIVFQLQNSNFLSASSVANIAVYSSGLGIMAVGIVFVLILGEIDLSVGSVAGVGAAVWAVLNVNQGMNDWLAIGIAVLAGMALGILHGFFFAKIGVPAFVVTLAGFLGWSGLQDWLMGGEGSINTPSGSVVENLTNYFFEDKAAAYGLALVAVLAYAASLVMDSRRRRAAALPARPTSEIVLRTAVVAVLCFVVAYVLNEPAGARGLPLALVLFLAVLVVADFVARRTTFGRQVFAVGGNPEAARRAGINVDRVRITVFGLSGLLGAFGGLFIASLSGGATKSVGGGNTLMLVIAAAVIGGTSLFGGRGKVWSALLGMIVIQSIQQGLNMIGMANAIQYMITGAVLLAAVVIDSVSRRTQKTAGRA</sequence>
<feature type="transmembrane region" description="Helical" evidence="12">
    <location>
        <begin position="70"/>
        <end position="90"/>
    </location>
</feature>
<name>A0A918GYI2_9ACTN</name>
<feature type="transmembrane region" description="Helical" evidence="12">
    <location>
        <begin position="225"/>
        <end position="242"/>
    </location>
</feature>
<comment type="caution">
    <text evidence="13">The sequence shown here is derived from an EMBL/GenBank/DDBJ whole genome shotgun (WGS) entry which is preliminary data.</text>
</comment>
<keyword evidence="2" id="KW-0813">Transport</keyword>
<evidence type="ECO:0000256" key="2">
    <source>
        <dbReference type="ARBA" id="ARBA00022448"/>
    </source>
</evidence>
<keyword evidence="14" id="KW-1185">Reference proteome</keyword>
<keyword evidence="7 12" id="KW-1133">Transmembrane helix</keyword>
<feature type="transmembrane region" description="Helical" evidence="12">
    <location>
        <begin position="176"/>
        <end position="194"/>
    </location>
</feature>
<feature type="transmembrane region" description="Helical" evidence="12">
    <location>
        <begin position="102"/>
        <end position="122"/>
    </location>
</feature>
<keyword evidence="5" id="KW-0762">Sugar transport</keyword>
<comment type="subcellular location">
    <subcellularLocation>
        <location evidence="1">Cell membrane</location>
        <topology evidence="1">Multi-pass membrane protein</topology>
    </subcellularLocation>
</comment>
<feature type="transmembrane region" description="Helical" evidence="12">
    <location>
        <begin position="152"/>
        <end position="171"/>
    </location>
</feature>
<feature type="transmembrane region" description="Helical" evidence="12">
    <location>
        <begin position="368"/>
        <end position="387"/>
    </location>
</feature>
<reference evidence="13" key="1">
    <citation type="journal article" date="2014" name="Int. J. Syst. Evol. Microbiol.">
        <title>Complete genome sequence of Corynebacterium casei LMG S-19264T (=DSM 44701T), isolated from a smear-ripened cheese.</title>
        <authorList>
            <consortium name="US DOE Joint Genome Institute (JGI-PGF)"/>
            <person name="Walter F."/>
            <person name="Albersmeier A."/>
            <person name="Kalinowski J."/>
            <person name="Ruckert C."/>
        </authorList>
    </citation>
    <scope>NUCLEOTIDE SEQUENCE</scope>
    <source>
        <strain evidence="13">JCM 3172</strain>
    </source>
</reference>
<feature type="compositionally biased region" description="Basic and acidic residues" evidence="11">
    <location>
        <begin position="1"/>
        <end position="10"/>
    </location>
</feature>
<evidence type="ECO:0000256" key="4">
    <source>
        <dbReference type="ARBA" id="ARBA00022519"/>
    </source>
</evidence>
<feature type="compositionally biased region" description="Low complexity" evidence="11">
    <location>
        <begin position="11"/>
        <end position="20"/>
    </location>
</feature>